<dbReference type="RefSeq" id="WP_162447432.1">
    <property type="nucleotide sequence ID" value="NZ_CP048222.1"/>
</dbReference>
<evidence type="ECO:0000313" key="1">
    <source>
        <dbReference type="EMBL" id="QHT71496.1"/>
    </source>
</evidence>
<keyword evidence="2" id="KW-1185">Reference proteome</keyword>
<dbReference type="EMBL" id="CP048222">
    <property type="protein sequence ID" value="QHT71496.1"/>
    <property type="molecule type" value="Genomic_DNA"/>
</dbReference>
<gene>
    <name evidence="1" type="ORF">GXP67_34970</name>
</gene>
<organism evidence="1 2">
    <name type="scientific">Rhodocytophaga rosea</name>
    <dbReference type="NCBI Taxonomy" id="2704465"/>
    <lineage>
        <taxon>Bacteria</taxon>
        <taxon>Pseudomonadati</taxon>
        <taxon>Bacteroidota</taxon>
        <taxon>Cytophagia</taxon>
        <taxon>Cytophagales</taxon>
        <taxon>Rhodocytophagaceae</taxon>
        <taxon>Rhodocytophaga</taxon>
    </lineage>
</organism>
<dbReference type="GO" id="GO:0030638">
    <property type="term" value="P:polyketide metabolic process"/>
    <property type="evidence" value="ECO:0007669"/>
    <property type="project" value="InterPro"/>
</dbReference>
<dbReference type="InterPro" id="IPR009959">
    <property type="entry name" value="Cyclase_SnoaL-like"/>
</dbReference>
<dbReference type="InterPro" id="IPR032710">
    <property type="entry name" value="NTF2-like_dom_sf"/>
</dbReference>
<proteinExistence type="predicted"/>
<dbReference type="PANTHER" id="PTHR38436">
    <property type="entry name" value="POLYKETIDE CYCLASE SNOAL-LIKE DOMAIN"/>
    <property type="match status" value="1"/>
</dbReference>
<dbReference type="Proteomes" id="UP000480178">
    <property type="component" value="Chromosome"/>
</dbReference>
<evidence type="ECO:0000313" key="2">
    <source>
        <dbReference type="Proteomes" id="UP000480178"/>
    </source>
</evidence>
<dbReference type="KEGG" id="rhoz:GXP67_34970"/>
<dbReference type="Pfam" id="PF07366">
    <property type="entry name" value="SnoaL"/>
    <property type="match status" value="1"/>
</dbReference>
<dbReference type="SUPFAM" id="SSF54427">
    <property type="entry name" value="NTF2-like"/>
    <property type="match status" value="1"/>
</dbReference>
<dbReference type="PANTHER" id="PTHR38436:SF1">
    <property type="entry name" value="ESTER CYCLASE"/>
    <property type="match status" value="1"/>
</dbReference>
<sequence length="180" mass="19677">MKTVLSLLPAIIAISTMAFLYTPSNVLCYISNSQPKLTDEAKEQRNKATALASVRAVAANQIDEALKDCAPDIINYGNGSIPPAHGLEKNRAGLKMATTAVPFNGSENLMAVADGEWVMVWGKFSGSWQKDMMGQKATGKPYQKTDVEIFRFNEAGQITEHHSVQSFYEVARQIGLQLPN</sequence>
<protein>
    <submittedName>
        <fullName evidence="1">Ester cyclase</fullName>
    </submittedName>
</protein>
<accession>A0A6C0GTY1</accession>
<name>A0A6C0GTY1_9BACT</name>
<dbReference type="Gene3D" id="3.10.450.50">
    <property type="match status" value="1"/>
</dbReference>
<dbReference type="AlphaFoldDB" id="A0A6C0GTY1"/>
<reference evidence="1 2" key="1">
    <citation type="submission" date="2020-01" db="EMBL/GenBank/DDBJ databases">
        <authorList>
            <person name="Kim M.K."/>
        </authorList>
    </citation>
    <scope>NUCLEOTIDE SEQUENCE [LARGE SCALE GENOMIC DNA]</scope>
    <source>
        <strain evidence="1 2">172606-1</strain>
    </source>
</reference>